<evidence type="ECO:0000313" key="3">
    <source>
        <dbReference type="Proteomes" id="UP000308838"/>
    </source>
</evidence>
<dbReference type="Proteomes" id="UP000308838">
    <property type="component" value="Unassembled WGS sequence"/>
</dbReference>
<comment type="caution">
    <text evidence="2">The sequence shown here is derived from an EMBL/GenBank/DDBJ whole genome shotgun (WGS) entry which is preliminary data.</text>
</comment>
<keyword evidence="2" id="KW-0449">Lipoprotein</keyword>
<evidence type="ECO:0000313" key="2">
    <source>
        <dbReference type="EMBL" id="TKX30670.1"/>
    </source>
</evidence>
<proteinExistence type="predicted"/>
<dbReference type="CDD" id="cd16325">
    <property type="entry name" value="LolA"/>
    <property type="match status" value="1"/>
</dbReference>
<keyword evidence="1" id="KW-0732">Signal</keyword>
<keyword evidence="3" id="KW-1185">Reference proteome</keyword>
<dbReference type="NCBIfam" id="NF000665">
    <property type="entry name" value="PRK00031.2-3"/>
    <property type="match status" value="1"/>
</dbReference>
<dbReference type="AlphaFoldDB" id="A0A4U7BKM3"/>
<dbReference type="Gene3D" id="2.50.20.10">
    <property type="entry name" value="Lipoprotein localisation LolA/LolB/LppX"/>
    <property type="match status" value="1"/>
</dbReference>
<dbReference type="PANTHER" id="PTHR35869">
    <property type="entry name" value="OUTER-MEMBRANE LIPOPROTEIN CARRIER PROTEIN"/>
    <property type="match status" value="1"/>
</dbReference>
<protein>
    <submittedName>
        <fullName evidence="2">Outer membrane lipoprotein chaperone LolA</fullName>
    </submittedName>
</protein>
<dbReference type="PANTHER" id="PTHR35869:SF1">
    <property type="entry name" value="OUTER-MEMBRANE LIPOPROTEIN CARRIER PROTEIN"/>
    <property type="match status" value="1"/>
</dbReference>
<name>A0A4U7BKM3_9BACT</name>
<gene>
    <name evidence="2" type="ORF">CQA69_05410</name>
</gene>
<sequence length="169" mass="20035">MKKIFIFFLIAVVKIWAIDLDFNTYSSNFTQLVKSKNSTLRYSGYFIISKDKAFWEYTTPNKKEIYINKNQVAIIEHDLEQVIFSKLDNIPNLNQIFKNAKQISKNKLLAKYEKIDYTLILDQDKIQSISYKDEFENDVTITLSNQIKNPKIDPKIFEFKIPKNYDVVR</sequence>
<dbReference type="SUPFAM" id="SSF89392">
    <property type="entry name" value="Prokaryotic lipoproteins and lipoprotein localization factors"/>
    <property type="match status" value="1"/>
</dbReference>
<organism evidence="2 3">
    <name type="scientific">Campylobacter estrildidarum</name>
    <dbReference type="NCBI Taxonomy" id="2510189"/>
    <lineage>
        <taxon>Bacteria</taxon>
        <taxon>Pseudomonadati</taxon>
        <taxon>Campylobacterota</taxon>
        <taxon>Epsilonproteobacteria</taxon>
        <taxon>Campylobacterales</taxon>
        <taxon>Campylobacteraceae</taxon>
        <taxon>Campylobacter</taxon>
    </lineage>
</organism>
<dbReference type="EMBL" id="NXLZ01000008">
    <property type="protein sequence ID" value="TKX30670.1"/>
    <property type="molecule type" value="Genomic_DNA"/>
</dbReference>
<dbReference type="InterPro" id="IPR029046">
    <property type="entry name" value="LolA/LolB/LppX"/>
</dbReference>
<dbReference type="NCBIfam" id="NF000663">
    <property type="entry name" value="PRK00031.2-1"/>
    <property type="match status" value="1"/>
</dbReference>
<evidence type="ECO:0000256" key="1">
    <source>
        <dbReference type="ARBA" id="ARBA00022729"/>
    </source>
</evidence>
<reference evidence="2 3" key="1">
    <citation type="submission" date="2018-05" db="EMBL/GenBank/DDBJ databases">
        <title>Novel Campyloabacter and Helicobacter Species and Strains.</title>
        <authorList>
            <person name="Mannion A.J."/>
            <person name="Shen Z."/>
            <person name="Fox J.G."/>
        </authorList>
    </citation>
    <scope>NUCLEOTIDE SEQUENCE [LARGE SCALE GENOMIC DNA]</scope>
    <source>
        <strain evidence="3">MIT17-664</strain>
    </source>
</reference>
<dbReference type="OrthoDB" id="5339202at2"/>
<accession>A0A4U7BKM3</accession>
<dbReference type="NCBIfam" id="NF000666">
    <property type="entry name" value="PRK00031.2-4"/>
    <property type="match status" value="1"/>
</dbReference>
<dbReference type="InterPro" id="IPR004564">
    <property type="entry name" value="OM_lipoprot_carrier_LolA-like"/>
</dbReference>
<dbReference type="Pfam" id="PF03548">
    <property type="entry name" value="LolA"/>
    <property type="match status" value="1"/>
</dbReference>
<dbReference type="RefSeq" id="WP_137620776.1">
    <property type="nucleotide sequence ID" value="NZ_NXLZ01000008.1"/>
</dbReference>